<comment type="caution">
    <text evidence="1">The sequence shown here is derived from an EMBL/GenBank/DDBJ whole genome shotgun (WGS) entry which is preliminary data.</text>
</comment>
<dbReference type="Proteomes" id="UP000006002">
    <property type="component" value="Unassembled WGS sequence"/>
</dbReference>
<evidence type="ECO:0000313" key="1">
    <source>
        <dbReference type="EMBL" id="EDM85420.1"/>
    </source>
</evidence>
<reference evidence="1 2" key="2">
    <citation type="submission" date="2007-04" db="EMBL/GenBank/DDBJ databases">
        <title>Draft genome sequence of Ruminococcus obeum (ATCC 29174).</title>
        <authorList>
            <person name="Sudarsanam P."/>
            <person name="Ley R."/>
            <person name="Guruge J."/>
            <person name="Turnbaugh P.J."/>
            <person name="Mahowald M."/>
            <person name="Liep D."/>
            <person name="Gordon J."/>
        </authorList>
    </citation>
    <scope>NUCLEOTIDE SEQUENCE [LARGE SCALE GENOMIC DNA]</scope>
    <source>
        <strain evidence="1 2">ATCC 29174</strain>
    </source>
</reference>
<dbReference type="HOGENOM" id="CLU_2731954_0_0_9"/>
<sequence length="71" mass="8473">MILKESGDTKYRDFRRFGGQKINEVWEQKTRENTYVCILYHCRCYHRSSEYAGCSGRTGTKRAEDGLFYVY</sequence>
<name>A5ZY97_9FIRM</name>
<gene>
    <name evidence="1" type="ORF">RUMOBE_04006</name>
</gene>
<proteinExistence type="predicted"/>
<evidence type="ECO:0000313" key="2">
    <source>
        <dbReference type="Proteomes" id="UP000006002"/>
    </source>
</evidence>
<dbReference type="AlphaFoldDB" id="A5ZY97"/>
<accession>A5ZY97</accession>
<reference evidence="1 2" key="1">
    <citation type="submission" date="2007-03" db="EMBL/GenBank/DDBJ databases">
        <authorList>
            <person name="Fulton L."/>
            <person name="Clifton S."/>
            <person name="Fulton B."/>
            <person name="Xu J."/>
            <person name="Minx P."/>
            <person name="Pepin K.H."/>
            <person name="Johnson M."/>
            <person name="Thiruvilangam P."/>
            <person name="Bhonagiri V."/>
            <person name="Nash W.E."/>
            <person name="Mardis E.R."/>
            <person name="Wilson R.K."/>
        </authorList>
    </citation>
    <scope>NUCLEOTIDE SEQUENCE [LARGE SCALE GENOMIC DNA]</scope>
    <source>
        <strain evidence="1 2">ATCC 29174</strain>
    </source>
</reference>
<organism evidence="1 2">
    <name type="scientific">Blautia obeum ATCC 29174</name>
    <dbReference type="NCBI Taxonomy" id="411459"/>
    <lineage>
        <taxon>Bacteria</taxon>
        <taxon>Bacillati</taxon>
        <taxon>Bacillota</taxon>
        <taxon>Clostridia</taxon>
        <taxon>Lachnospirales</taxon>
        <taxon>Lachnospiraceae</taxon>
        <taxon>Blautia</taxon>
    </lineage>
</organism>
<dbReference type="EMBL" id="AAVO02000032">
    <property type="protein sequence ID" value="EDM85420.1"/>
    <property type="molecule type" value="Genomic_DNA"/>
</dbReference>
<protein>
    <submittedName>
        <fullName evidence="1">Uncharacterized protein</fullName>
    </submittedName>
</protein>